<evidence type="ECO:0000313" key="4">
    <source>
        <dbReference type="Proteomes" id="UP000824120"/>
    </source>
</evidence>
<evidence type="ECO:0000256" key="1">
    <source>
        <dbReference type="ARBA" id="ARBA00022723"/>
    </source>
</evidence>
<dbReference type="GO" id="GO:0010333">
    <property type="term" value="F:terpene synthase activity"/>
    <property type="evidence" value="ECO:0007669"/>
    <property type="project" value="InterPro"/>
</dbReference>
<name>A0A9J5XX18_SOLCO</name>
<dbReference type="GO" id="GO:0000287">
    <property type="term" value="F:magnesium ion binding"/>
    <property type="evidence" value="ECO:0007669"/>
    <property type="project" value="InterPro"/>
</dbReference>
<dbReference type="GO" id="GO:0016114">
    <property type="term" value="P:terpenoid biosynthetic process"/>
    <property type="evidence" value="ECO:0007669"/>
    <property type="project" value="InterPro"/>
</dbReference>
<keyword evidence="1" id="KW-0479">Metal-binding</keyword>
<accession>A0A9J5XX18</accession>
<dbReference type="Proteomes" id="UP000824120">
    <property type="component" value="Chromosome 8"/>
</dbReference>
<dbReference type="OrthoDB" id="1936865at2759"/>
<dbReference type="EMBL" id="JACXVP010000008">
    <property type="protein sequence ID" value="KAG5592159.1"/>
    <property type="molecule type" value="Genomic_DNA"/>
</dbReference>
<organism evidence="3 4">
    <name type="scientific">Solanum commersonii</name>
    <name type="common">Commerson's wild potato</name>
    <name type="synonym">Commerson's nightshade</name>
    <dbReference type="NCBI Taxonomy" id="4109"/>
    <lineage>
        <taxon>Eukaryota</taxon>
        <taxon>Viridiplantae</taxon>
        <taxon>Streptophyta</taxon>
        <taxon>Embryophyta</taxon>
        <taxon>Tracheophyta</taxon>
        <taxon>Spermatophyta</taxon>
        <taxon>Magnoliopsida</taxon>
        <taxon>eudicotyledons</taxon>
        <taxon>Gunneridae</taxon>
        <taxon>Pentapetalae</taxon>
        <taxon>asterids</taxon>
        <taxon>lamiids</taxon>
        <taxon>Solanales</taxon>
        <taxon>Solanaceae</taxon>
        <taxon>Solanoideae</taxon>
        <taxon>Solaneae</taxon>
        <taxon>Solanum</taxon>
    </lineage>
</organism>
<dbReference type="Gene3D" id="1.10.600.10">
    <property type="entry name" value="Farnesyl Diphosphate Synthase"/>
    <property type="match status" value="1"/>
</dbReference>
<dbReference type="AlphaFoldDB" id="A0A9J5XX18"/>
<protein>
    <recommendedName>
        <fullName evidence="2">Terpene synthase metal-binding domain-containing protein</fullName>
    </recommendedName>
</protein>
<dbReference type="Pfam" id="PF03936">
    <property type="entry name" value="Terpene_synth_C"/>
    <property type="match status" value="1"/>
</dbReference>
<dbReference type="PANTHER" id="PTHR31225:SF256">
    <property type="entry name" value="(-)-ALPHA-TERPINEOL SYNTHASE-LIKE"/>
    <property type="match status" value="1"/>
</dbReference>
<dbReference type="PANTHER" id="PTHR31225">
    <property type="entry name" value="OS04G0344100 PROTEIN-RELATED"/>
    <property type="match status" value="1"/>
</dbReference>
<keyword evidence="4" id="KW-1185">Reference proteome</keyword>
<sequence length="74" mass="8499">MTFVRERLVGVFFWAVGFTTNPRFGYCRKLSTKLSVRLTTIDNIYDVYGTLDALELFTDLVDRTLAAQKKQCIA</sequence>
<dbReference type="SUPFAM" id="SSF48576">
    <property type="entry name" value="Terpenoid synthases"/>
    <property type="match status" value="1"/>
</dbReference>
<comment type="caution">
    <text evidence="3">The sequence shown here is derived from an EMBL/GenBank/DDBJ whole genome shotgun (WGS) entry which is preliminary data.</text>
</comment>
<reference evidence="3 4" key="1">
    <citation type="submission" date="2020-09" db="EMBL/GenBank/DDBJ databases">
        <title>De no assembly of potato wild relative species, Solanum commersonii.</title>
        <authorList>
            <person name="Cho K."/>
        </authorList>
    </citation>
    <scope>NUCLEOTIDE SEQUENCE [LARGE SCALE GENOMIC DNA]</scope>
    <source>
        <strain evidence="3">LZ3.2</strain>
        <tissue evidence="3">Leaf</tissue>
    </source>
</reference>
<evidence type="ECO:0000259" key="2">
    <source>
        <dbReference type="Pfam" id="PF03936"/>
    </source>
</evidence>
<proteinExistence type="predicted"/>
<dbReference type="InterPro" id="IPR008949">
    <property type="entry name" value="Isoprenoid_synthase_dom_sf"/>
</dbReference>
<dbReference type="InterPro" id="IPR050148">
    <property type="entry name" value="Terpene_synthase-like"/>
</dbReference>
<dbReference type="InterPro" id="IPR005630">
    <property type="entry name" value="Terpene_synthase_metal-bd"/>
</dbReference>
<feature type="domain" description="Terpene synthase metal-binding" evidence="2">
    <location>
        <begin position="2"/>
        <end position="63"/>
    </location>
</feature>
<gene>
    <name evidence="3" type="ORF">H5410_042673</name>
</gene>
<evidence type="ECO:0000313" key="3">
    <source>
        <dbReference type="EMBL" id="KAG5592159.1"/>
    </source>
</evidence>